<dbReference type="InterPro" id="IPR000422">
    <property type="entry name" value="DHBP_synthase_RibB"/>
</dbReference>
<dbReference type="Gene3D" id="3.90.870.10">
    <property type="entry name" value="DHBP synthase"/>
    <property type="match status" value="1"/>
</dbReference>
<protein>
    <recommendedName>
        <fullName evidence="8 14">3,4-dihydroxy-2-butanone 4-phosphate synthase</fullName>
        <shortName evidence="14">DHBP synthase</shortName>
        <ecNumber evidence="7 14">4.1.99.12</ecNumber>
    </recommendedName>
</protein>
<organism evidence="15 16">
    <name type="scientific">Blattabacterium cuenoti STAT</name>
    <dbReference type="NCBI Taxonomy" id="1457030"/>
    <lineage>
        <taxon>Bacteria</taxon>
        <taxon>Pseudomonadati</taxon>
        <taxon>Bacteroidota</taxon>
        <taxon>Flavobacteriia</taxon>
        <taxon>Flavobacteriales</taxon>
        <taxon>Blattabacteriaceae</taxon>
        <taxon>Blattabacterium</taxon>
    </lineage>
</organism>
<reference evidence="15 16" key="1">
    <citation type="submission" date="2014-06" db="EMBL/GenBank/DDBJ databases">
        <title>Genome sequence of the intracellular symbiont Blattabacterium cuenoti, strain STAT from the wood feeding cockroach Salganea taiwanensis taiwanensis.</title>
        <authorList>
            <person name="Kinjo Y."/>
            <person name="Ohkuma M."/>
            <person name="Tokuda G."/>
        </authorList>
    </citation>
    <scope>NUCLEOTIDE SEQUENCE [LARGE SCALE GENOMIC DNA]</scope>
    <source>
        <strain evidence="15 16">STAT</strain>
    </source>
</reference>
<comment type="cofactor">
    <cofactor evidence="14">
        <name>Mg(2+)</name>
        <dbReference type="ChEBI" id="CHEBI:18420"/>
    </cofactor>
    <cofactor evidence="14">
        <name>Mn(2+)</name>
        <dbReference type="ChEBI" id="CHEBI:29035"/>
    </cofactor>
    <text evidence="14">Binds 2 divalent metal cations per subunit. Magnesium or manganese.</text>
</comment>
<dbReference type="GO" id="GO:0005829">
    <property type="term" value="C:cytosol"/>
    <property type="evidence" value="ECO:0007669"/>
    <property type="project" value="TreeGrafter"/>
</dbReference>
<dbReference type="GO" id="GO:0003935">
    <property type="term" value="F:GTP cyclohydrolase II activity"/>
    <property type="evidence" value="ECO:0007669"/>
    <property type="project" value="TreeGrafter"/>
</dbReference>
<sequence>MIDMVFDLNEIEEAIQDIKNGKIIIVVDDKNRENEGDFIVAAEKITPKIVNFLITHGRGLVCVSLTEEKCDQLKLQMMVKNNTDPRKTAFTVSVDLRGNGVSTGISASDRAKTIFALVNEINPYSFNKPGHIFPLRAKKGGVLERAGHTEAAVDLTKIAGCIPGGVLVEILNKNGSMARLPQLIQISKKLHIKIISIEDLIKYKKNIKNEYGLDGI</sequence>
<evidence type="ECO:0000256" key="2">
    <source>
        <dbReference type="ARBA" id="ARBA00001936"/>
    </source>
</evidence>
<evidence type="ECO:0000256" key="5">
    <source>
        <dbReference type="ARBA" id="ARBA00005520"/>
    </source>
</evidence>
<dbReference type="EC" id="4.1.99.12" evidence="7 14"/>
<comment type="similarity">
    <text evidence="6">In the C-terminal section; belongs to the GTP cyclohydrolase II family.</text>
</comment>
<comment type="catalytic activity">
    <reaction evidence="1 14">
        <text>D-ribulose 5-phosphate = (2S)-2-hydroxy-3-oxobutyl phosphate + formate + H(+)</text>
        <dbReference type="Rhea" id="RHEA:18457"/>
        <dbReference type="ChEBI" id="CHEBI:15378"/>
        <dbReference type="ChEBI" id="CHEBI:15740"/>
        <dbReference type="ChEBI" id="CHEBI:58121"/>
        <dbReference type="ChEBI" id="CHEBI:58830"/>
        <dbReference type="EC" id="4.1.99.12"/>
    </reaction>
</comment>
<evidence type="ECO:0000256" key="4">
    <source>
        <dbReference type="ARBA" id="ARBA00004904"/>
    </source>
</evidence>
<keyword evidence="12 14" id="KW-0464">Manganese</keyword>
<dbReference type="Pfam" id="PF00926">
    <property type="entry name" value="DHBP_synthase"/>
    <property type="match status" value="1"/>
</dbReference>
<evidence type="ECO:0000256" key="7">
    <source>
        <dbReference type="ARBA" id="ARBA00012153"/>
    </source>
</evidence>
<dbReference type="NCBIfam" id="TIGR00506">
    <property type="entry name" value="ribB"/>
    <property type="match status" value="1"/>
</dbReference>
<dbReference type="RefSeq" id="WP_394798176.1">
    <property type="nucleotide sequence ID" value="NZ_AP014608.1"/>
</dbReference>
<comment type="similarity">
    <text evidence="5">In the N-terminal section; belongs to the DHBP synthase family.</text>
</comment>
<dbReference type="PANTHER" id="PTHR21327">
    <property type="entry name" value="GTP CYCLOHYDROLASE II-RELATED"/>
    <property type="match status" value="1"/>
</dbReference>
<keyword evidence="9 14" id="KW-0686">Riboflavin biosynthesis</keyword>
<dbReference type="PANTHER" id="PTHR21327:SF18">
    <property type="entry name" value="3,4-DIHYDROXY-2-BUTANONE 4-PHOSPHATE SYNTHASE"/>
    <property type="match status" value="1"/>
</dbReference>
<dbReference type="GO" id="GO:0046872">
    <property type="term" value="F:metal ion binding"/>
    <property type="evidence" value="ECO:0007669"/>
    <property type="project" value="UniProtKB-KW"/>
</dbReference>
<evidence type="ECO:0000256" key="1">
    <source>
        <dbReference type="ARBA" id="ARBA00000141"/>
    </source>
</evidence>
<evidence type="ECO:0000256" key="13">
    <source>
        <dbReference type="ARBA" id="ARBA00023239"/>
    </source>
</evidence>
<evidence type="ECO:0000256" key="6">
    <source>
        <dbReference type="ARBA" id="ARBA00008976"/>
    </source>
</evidence>
<dbReference type="UniPathway" id="UPA00275">
    <property type="reaction ID" value="UER00399"/>
</dbReference>
<comment type="cofactor">
    <cofactor evidence="2">
        <name>Mn(2+)</name>
        <dbReference type="ChEBI" id="CHEBI:29035"/>
    </cofactor>
</comment>
<keyword evidence="10 14" id="KW-0479">Metal-binding</keyword>
<accession>A0A224AJD6</accession>
<evidence type="ECO:0000256" key="10">
    <source>
        <dbReference type="ARBA" id="ARBA00022723"/>
    </source>
</evidence>
<dbReference type="SUPFAM" id="SSF55821">
    <property type="entry name" value="YrdC/RibB"/>
    <property type="match status" value="1"/>
</dbReference>
<evidence type="ECO:0000256" key="14">
    <source>
        <dbReference type="RuleBase" id="RU003843"/>
    </source>
</evidence>
<keyword evidence="15" id="KW-0378">Hydrolase</keyword>
<evidence type="ECO:0000256" key="9">
    <source>
        <dbReference type="ARBA" id="ARBA00022619"/>
    </source>
</evidence>
<evidence type="ECO:0000256" key="3">
    <source>
        <dbReference type="ARBA" id="ARBA00002284"/>
    </source>
</evidence>
<comment type="pathway">
    <text evidence="4 14">Cofactor biosynthesis; riboflavin biosynthesis; 2-hydroxy-3-oxobutyl phosphate from D-ribulose 5-phosphate: step 1/1.</text>
</comment>
<comment type="function">
    <text evidence="3 14">Catalyzes the conversion of D-ribulose 5-phosphate to formate and 3,4-dihydroxy-2-butanone 4-phosphate.</text>
</comment>
<evidence type="ECO:0000313" key="16">
    <source>
        <dbReference type="Proteomes" id="UP000263619"/>
    </source>
</evidence>
<keyword evidence="11 14" id="KW-0460">Magnesium</keyword>
<dbReference type="AlphaFoldDB" id="A0A224AJD6"/>
<comment type="subunit">
    <text evidence="14">Homodimer.</text>
</comment>
<evidence type="ECO:0000256" key="11">
    <source>
        <dbReference type="ARBA" id="ARBA00022842"/>
    </source>
</evidence>
<gene>
    <name evidence="15" type="primary">ribBA</name>
    <name evidence="15" type="ORF">STAT_322</name>
</gene>
<dbReference type="EMBL" id="AP014608">
    <property type="protein sequence ID" value="BBA17251.1"/>
    <property type="molecule type" value="Genomic_DNA"/>
</dbReference>
<proteinExistence type="inferred from homology"/>
<name>A0A224AJD6_9FLAO</name>
<keyword evidence="13 14" id="KW-0456">Lyase</keyword>
<dbReference type="FunFam" id="3.90.870.10:FF:000001">
    <property type="entry name" value="Riboflavin biosynthesis protein RibBA"/>
    <property type="match status" value="1"/>
</dbReference>
<comment type="similarity">
    <text evidence="14">Belongs to the DHBP synthase family.</text>
</comment>
<keyword evidence="16" id="KW-1185">Reference proteome</keyword>
<evidence type="ECO:0000313" key="15">
    <source>
        <dbReference type="EMBL" id="BBA17251.1"/>
    </source>
</evidence>
<dbReference type="GO" id="GO:0008686">
    <property type="term" value="F:3,4-dihydroxy-2-butanone-4-phosphate synthase activity"/>
    <property type="evidence" value="ECO:0007669"/>
    <property type="project" value="UniProtKB-EC"/>
</dbReference>
<evidence type="ECO:0000256" key="8">
    <source>
        <dbReference type="ARBA" id="ARBA00018836"/>
    </source>
</evidence>
<dbReference type="Proteomes" id="UP000263619">
    <property type="component" value="Chromosome"/>
</dbReference>
<dbReference type="InterPro" id="IPR017945">
    <property type="entry name" value="DHBP_synth_RibB-like_a/b_dom"/>
</dbReference>
<dbReference type="GO" id="GO:0009231">
    <property type="term" value="P:riboflavin biosynthetic process"/>
    <property type="evidence" value="ECO:0007669"/>
    <property type="project" value="UniProtKB-UniPathway"/>
</dbReference>
<evidence type="ECO:0000256" key="12">
    <source>
        <dbReference type="ARBA" id="ARBA00023211"/>
    </source>
</evidence>